<name>A0ABN6M9S7_9BACT</name>
<dbReference type="Proteomes" id="UP000830055">
    <property type="component" value="Chromosome"/>
</dbReference>
<proteinExistence type="predicted"/>
<organism evidence="1 2">
    <name type="scientific">Desulfofustis limnaeus</name>
    <dbReference type="NCBI Taxonomy" id="2740163"/>
    <lineage>
        <taxon>Bacteria</taxon>
        <taxon>Pseudomonadati</taxon>
        <taxon>Thermodesulfobacteriota</taxon>
        <taxon>Desulfobulbia</taxon>
        <taxon>Desulfobulbales</taxon>
        <taxon>Desulfocapsaceae</taxon>
        <taxon>Desulfofustis</taxon>
    </lineage>
</organism>
<dbReference type="EMBL" id="AP025516">
    <property type="protein sequence ID" value="BDD87882.1"/>
    <property type="molecule type" value="Genomic_DNA"/>
</dbReference>
<evidence type="ECO:0000313" key="1">
    <source>
        <dbReference type="EMBL" id="BDD87882.1"/>
    </source>
</evidence>
<keyword evidence="2" id="KW-1185">Reference proteome</keyword>
<protein>
    <submittedName>
        <fullName evidence="1">Uncharacterized protein</fullName>
    </submittedName>
</protein>
<reference evidence="1 2" key="1">
    <citation type="submission" date="2022-01" db="EMBL/GenBank/DDBJ databases">
        <title>Desulfofustis limnae sp. nov., a novel mesophilic sulfate-reducing bacterium isolated from marsh soil.</title>
        <authorList>
            <person name="Watanabe M."/>
            <person name="Takahashi A."/>
            <person name="Kojima H."/>
            <person name="Fukui M."/>
        </authorList>
    </citation>
    <scope>NUCLEOTIDE SEQUENCE [LARGE SCALE GENOMIC DNA]</scope>
    <source>
        <strain evidence="1 2">PPLL</strain>
    </source>
</reference>
<evidence type="ECO:0000313" key="2">
    <source>
        <dbReference type="Proteomes" id="UP000830055"/>
    </source>
</evidence>
<sequence>MNITGRRPDKLNSCKGPVDLQKKARTGEEERTLRRRAETILRKKMAQRHLDLNDINPDDLRDVVQE</sequence>
<gene>
    <name evidence="1" type="ORF">DPPLL_22470</name>
</gene>
<accession>A0ABN6M9S7</accession>